<evidence type="ECO:0000259" key="8">
    <source>
        <dbReference type="Pfam" id="PF01261"/>
    </source>
</evidence>
<dbReference type="SUPFAM" id="SSF51658">
    <property type="entry name" value="Xylose isomerase-like"/>
    <property type="match status" value="1"/>
</dbReference>
<dbReference type="NCBIfam" id="TIGR00587">
    <property type="entry name" value="nfo"/>
    <property type="match status" value="1"/>
</dbReference>
<evidence type="ECO:0000256" key="2">
    <source>
        <dbReference type="ARBA" id="ARBA00022723"/>
    </source>
</evidence>
<feature type="binding site" evidence="7">
    <location>
        <position position="265"/>
    </location>
    <ligand>
        <name>Zn(2+)</name>
        <dbReference type="ChEBI" id="CHEBI:29105"/>
        <label>2</label>
    </ligand>
</feature>
<dbReference type="NCBIfam" id="NF002196">
    <property type="entry name" value="PRK01060.1-1"/>
    <property type="match status" value="1"/>
</dbReference>
<evidence type="ECO:0000256" key="3">
    <source>
        <dbReference type="ARBA" id="ARBA00022763"/>
    </source>
</evidence>
<feature type="binding site" evidence="7">
    <location>
        <position position="235"/>
    </location>
    <ligand>
        <name>Zn(2+)</name>
        <dbReference type="ChEBI" id="CHEBI:29105"/>
        <label>3</label>
    </ligand>
</feature>
<comment type="similarity">
    <text evidence="1 7">Belongs to the AP endonuclease 2 family.</text>
</comment>
<dbReference type="GO" id="GO:0003906">
    <property type="term" value="F:DNA-(apurinic or apyrimidinic site) endonuclease activity"/>
    <property type="evidence" value="ECO:0007669"/>
    <property type="project" value="TreeGrafter"/>
</dbReference>
<dbReference type="PANTHER" id="PTHR21445">
    <property type="entry name" value="ENDONUCLEASE IV ENDODEOXYRIBONUCLEASE IV"/>
    <property type="match status" value="1"/>
</dbReference>
<feature type="binding site" evidence="7">
    <location>
        <position position="186"/>
    </location>
    <ligand>
        <name>Zn(2+)</name>
        <dbReference type="ChEBI" id="CHEBI:29105"/>
        <label>2</label>
    </ligand>
</feature>
<feature type="domain" description="Xylose isomerase-like TIM barrel" evidence="8">
    <location>
        <begin position="29"/>
        <end position="287"/>
    </location>
</feature>
<dbReference type="HOGENOM" id="CLU_025885_4_1_14"/>
<feature type="binding site" evidence="7">
    <location>
        <position position="115"/>
    </location>
    <ligand>
        <name>Zn(2+)</name>
        <dbReference type="ChEBI" id="CHEBI:29105"/>
        <label>1</label>
    </ligand>
</feature>
<evidence type="ECO:0000313" key="10">
    <source>
        <dbReference type="Proteomes" id="UP000008637"/>
    </source>
</evidence>
<dbReference type="FunFam" id="3.20.20.150:FF:000001">
    <property type="entry name" value="Probable endonuclease 4"/>
    <property type="match status" value="1"/>
</dbReference>
<keyword evidence="2 7" id="KW-0479">Metal-binding</keyword>
<evidence type="ECO:0000256" key="1">
    <source>
        <dbReference type="ARBA" id="ARBA00005340"/>
    </source>
</evidence>
<comment type="function">
    <text evidence="7">Endonuclease IV plays a role in DNA repair. It cleaves phosphodiester bonds at apurinic or apyrimidinic (AP) sites, generating a 3'-hydroxyl group and a 5'-terminal sugar phosphate.</text>
</comment>
<gene>
    <name evidence="7 9" type="primary">nfo</name>
    <name evidence="9" type="ordered locus">HF1_02340</name>
</gene>
<dbReference type="KEGG" id="mha:HF1_02340"/>
<dbReference type="GO" id="GO:0008270">
    <property type="term" value="F:zinc ion binding"/>
    <property type="evidence" value="ECO:0007669"/>
    <property type="project" value="UniProtKB-UniRule"/>
</dbReference>
<dbReference type="InterPro" id="IPR001719">
    <property type="entry name" value="AP_endonuc_2"/>
</dbReference>
<dbReference type="PANTHER" id="PTHR21445:SF0">
    <property type="entry name" value="APURINIC-APYRIMIDINIC ENDONUCLEASE"/>
    <property type="match status" value="1"/>
</dbReference>
<dbReference type="HAMAP" id="MF_00152">
    <property type="entry name" value="Nfo"/>
    <property type="match status" value="1"/>
</dbReference>
<evidence type="ECO:0000256" key="5">
    <source>
        <dbReference type="ARBA" id="ARBA00022833"/>
    </source>
</evidence>
<feature type="binding site" evidence="7">
    <location>
        <position position="152"/>
    </location>
    <ligand>
        <name>Zn(2+)</name>
        <dbReference type="ChEBI" id="CHEBI:29105"/>
        <label>1</label>
    </ligand>
</feature>
<dbReference type="OrthoDB" id="9805666at2"/>
<dbReference type="SMART" id="SM00518">
    <property type="entry name" value="AP2Ec"/>
    <property type="match status" value="1"/>
</dbReference>
<evidence type="ECO:0000313" key="9">
    <source>
        <dbReference type="EMBL" id="CBY92242.1"/>
    </source>
</evidence>
<keyword evidence="5 7" id="KW-0862">Zinc</keyword>
<dbReference type="EC" id="3.1.21.2" evidence="7"/>
<accession>E8ZKS6</accession>
<feature type="binding site" evidence="7">
    <location>
        <position position="75"/>
    </location>
    <ligand>
        <name>Zn(2+)</name>
        <dbReference type="ChEBI" id="CHEBI:29105"/>
        <label>1</label>
    </ligand>
</feature>
<dbReference type="GO" id="GO:0003677">
    <property type="term" value="F:DNA binding"/>
    <property type="evidence" value="ECO:0007669"/>
    <property type="project" value="InterPro"/>
</dbReference>
<dbReference type="CDD" id="cd00019">
    <property type="entry name" value="AP2Ec"/>
    <property type="match status" value="1"/>
</dbReference>
<feature type="binding site" evidence="7">
    <location>
        <position position="152"/>
    </location>
    <ligand>
        <name>Zn(2+)</name>
        <dbReference type="ChEBI" id="CHEBI:29105"/>
        <label>2</label>
    </ligand>
</feature>
<comment type="catalytic activity">
    <reaction evidence="7">
        <text>Endonucleolytic cleavage to 5'-phosphooligonucleotide end-products.</text>
        <dbReference type="EC" id="3.1.21.2"/>
    </reaction>
</comment>
<dbReference type="Gene3D" id="3.20.20.150">
    <property type="entry name" value="Divalent-metal-dependent TIM barrel enzymes"/>
    <property type="match status" value="1"/>
</dbReference>
<keyword evidence="3 7" id="KW-0227">DNA damage</keyword>
<sequence>MNPKLLLGSHISLNKPNKYLLGSVEETIRNGADVFMIFTGPPQNKNRVPVEDLYLDEAIELAKNHNISFSNCVVHAPYIVNLANPKPENQDFMVDFLVEEVNRTHKMGIPYIVLHPGFHVDQSLEDGMKRLIINLKEVLRRCEDKDVFICLETMAGKKNQIGKTLEEIAEIIDGCDRHAKLGVCLDTVHLHDAGYDLSLRKEFFEHFDRIIGLDRIKVLHLGDSMNVRGSKKDRHANLEYGRIGFEILMEWAYDPLFRNIPIIVETPYWREGKKLVSPYKHEIRLIRNRVWEPIPEEKYIPIFSRFNNI</sequence>
<dbReference type="AlphaFoldDB" id="E8ZKS6"/>
<feature type="binding site" evidence="7">
    <location>
        <position position="189"/>
    </location>
    <ligand>
        <name>Zn(2+)</name>
        <dbReference type="ChEBI" id="CHEBI:29105"/>
        <label>3</label>
    </ligand>
</feature>
<keyword evidence="10" id="KW-1185">Reference proteome</keyword>
<evidence type="ECO:0000256" key="4">
    <source>
        <dbReference type="ARBA" id="ARBA00022801"/>
    </source>
</evidence>
<protein>
    <recommendedName>
        <fullName evidence="7">Probable endonuclease 4</fullName>
        <ecNumber evidence="7">3.1.21.2</ecNumber>
    </recommendedName>
    <alternativeName>
        <fullName evidence="7">Endodeoxyribonuclease IV</fullName>
    </alternativeName>
    <alternativeName>
        <fullName evidence="7">Endonuclease IV</fullName>
    </alternativeName>
</protein>
<dbReference type="GO" id="GO:0006284">
    <property type="term" value="P:base-excision repair"/>
    <property type="evidence" value="ECO:0007669"/>
    <property type="project" value="TreeGrafter"/>
</dbReference>
<keyword evidence="7" id="KW-0540">Nuclease</keyword>
<organism evidence="9 10">
    <name type="scientific">Mycoplasma haemofelis (strain Langford 1)</name>
    <name type="common">Haemobartonella felis</name>
    <dbReference type="NCBI Taxonomy" id="941640"/>
    <lineage>
        <taxon>Bacteria</taxon>
        <taxon>Bacillati</taxon>
        <taxon>Mycoplasmatota</taxon>
        <taxon>Mollicutes</taxon>
        <taxon>Mycoplasmataceae</taxon>
        <taxon>Mycoplasma</taxon>
    </lineage>
</organism>
<evidence type="ECO:0000256" key="6">
    <source>
        <dbReference type="ARBA" id="ARBA00023204"/>
    </source>
</evidence>
<dbReference type="GO" id="GO:0008833">
    <property type="term" value="F:deoxyribonuclease IV (phage-T4-induced) activity"/>
    <property type="evidence" value="ECO:0007669"/>
    <property type="project" value="UniProtKB-UniRule"/>
</dbReference>
<keyword evidence="7 9" id="KW-0255">Endonuclease</keyword>
<dbReference type="InterPro" id="IPR013022">
    <property type="entry name" value="Xyl_isomerase-like_TIM-brl"/>
</dbReference>
<evidence type="ECO:0000256" key="7">
    <source>
        <dbReference type="HAMAP-Rule" id="MF_00152"/>
    </source>
</evidence>
<reference evidence="9 10" key="1">
    <citation type="journal article" date="2011" name="J. Bacteriol.">
        <title>Complete genome sequence of Mycoplasma haemofelis, a hemotropic mycoplasma.</title>
        <authorList>
            <person name="Barker E.N."/>
            <person name="Helps C.R."/>
            <person name="Peters I.R."/>
            <person name="Darby A.C."/>
            <person name="Radford A.D."/>
            <person name="Tasker S."/>
        </authorList>
    </citation>
    <scope>NUCLEOTIDE SEQUENCE [LARGE SCALE GENOMIC DNA]</scope>
    <source>
        <strain evidence="9 10">Langford 1</strain>
    </source>
</reference>
<dbReference type="GO" id="GO:0008081">
    <property type="term" value="F:phosphoric diester hydrolase activity"/>
    <property type="evidence" value="ECO:0007669"/>
    <property type="project" value="TreeGrafter"/>
</dbReference>
<name>E8ZKS6_MYCHL</name>
<feature type="binding site" evidence="7">
    <location>
        <position position="233"/>
    </location>
    <ligand>
        <name>Zn(2+)</name>
        <dbReference type="ChEBI" id="CHEBI:29105"/>
        <label>3</label>
    </ligand>
</feature>
<feature type="binding site" evidence="7">
    <location>
        <position position="220"/>
    </location>
    <ligand>
        <name>Zn(2+)</name>
        <dbReference type="ChEBI" id="CHEBI:29105"/>
        <label>2</label>
    </ligand>
</feature>
<keyword evidence="6 7" id="KW-0234">DNA repair</keyword>
<keyword evidence="4 7" id="KW-0378">Hydrolase</keyword>
<dbReference type="EMBL" id="FR773153">
    <property type="protein sequence ID" value="CBY92242.1"/>
    <property type="molecule type" value="Genomic_DNA"/>
</dbReference>
<dbReference type="Proteomes" id="UP000008637">
    <property type="component" value="Chromosome"/>
</dbReference>
<proteinExistence type="inferred from homology"/>
<comment type="cofactor">
    <cofactor evidence="7">
        <name>Zn(2+)</name>
        <dbReference type="ChEBI" id="CHEBI:29105"/>
    </cofactor>
    <text evidence="7">Binds 3 Zn(2+) ions.</text>
</comment>
<dbReference type="Pfam" id="PF01261">
    <property type="entry name" value="AP_endonuc_2"/>
    <property type="match status" value="1"/>
</dbReference>
<dbReference type="PROSITE" id="PS51432">
    <property type="entry name" value="AP_NUCLEASE_F2_4"/>
    <property type="match status" value="1"/>
</dbReference>
<dbReference type="InterPro" id="IPR036237">
    <property type="entry name" value="Xyl_isomerase-like_sf"/>
</dbReference>